<dbReference type="InterPro" id="IPR036844">
    <property type="entry name" value="Hint_dom_sf"/>
</dbReference>
<keyword evidence="2" id="KW-0812">Transmembrane</keyword>
<reference evidence="3" key="1">
    <citation type="submission" date="2022-10" db="EMBL/GenBank/DDBJ databases">
        <authorList>
            <person name="Chen Y."/>
            <person name="Dougan E. K."/>
            <person name="Chan C."/>
            <person name="Rhodes N."/>
            <person name="Thang M."/>
        </authorList>
    </citation>
    <scope>NUCLEOTIDE SEQUENCE</scope>
</reference>
<feature type="compositionally biased region" description="Polar residues" evidence="1">
    <location>
        <begin position="309"/>
        <end position="323"/>
    </location>
</feature>
<keyword evidence="2" id="KW-0472">Membrane</keyword>
<protein>
    <submittedName>
        <fullName evidence="5">Glucosylceramidase</fullName>
    </submittedName>
</protein>
<keyword evidence="6" id="KW-1185">Reference proteome</keyword>
<comment type="caution">
    <text evidence="3">The sequence shown here is derived from an EMBL/GenBank/DDBJ whole genome shotgun (WGS) entry which is preliminary data.</text>
</comment>
<accession>A0A9P1D8N1</accession>
<gene>
    <name evidence="3" type="ORF">C1SCF055_LOCUS30725</name>
</gene>
<feature type="region of interest" description="Disordered" evidence="1">
    <location>
        <begin position="309"/>
        <end position="334"/>
    </location>
</feature>
<keyword evidence="2" id="KW-1133">Transmembrane helix</keyword>
<dbReference type="OrthoDB" id="10510927at2759"/>
<evidence type="ECO:0000313" key="5">
    <source>
        <dbReference type="EMBL" id="CAL4792278.1"/>
    </source>
</evidence>
<name>A0A9P1D8N1_9DINO</name>
<sequence length="668" mass="73814">MQKDSHRYEMLVLAVEASYLIMYIAFFILTGLEKPRKGGAPPSKDFYESCVDSLWQNGLMRLENRAAEVDLRGRLHESLQMARFCDEDLIKTDAADFFMSDRPLSHFIPGLVVALRAWKLFGSQLCRIPIRVPARLIWVLDTTFQTTVLCWYGFMAGLFSTLSLLKVDDNKFGDALFIGPSIYVFLLTSLCLMVLDQWQTLIASCASCSFFVIPQMVAIFRVFDQKGPLLALLLDSMNQFALIIGVVALSVARCSAWRDKQLDFQREEQLKSFIIDEKVKRCAAEFAVQLAQGETLKATDGESSYLYQTGNQPWHSPPSTQSAPAPERLAQGTRGDCDRCDCLPMNAKVYLEGRPAAVPASQLEVGDRLLCYDHLAGSIRFVDVNDCGVVSGECQWSHITMADGTALSVTAEHPVRVVGEVDADRGAFGLGGGQVVHAGELRPSKDMLKILRLGAVPVQTIQLQQSEEPRVRVNLHQCVTEQNEQIAAIVLDAFAGVEMTAVAVESSDALQGRGQADLQVQNTFIAGFGEDIIQVPPKPLSAPGAVTGGALRLHTLPESCERCEVSADDCLADLETNLDSDVADAGRASSSSEGSPDLLHAKGCCQPCLFQSRYFADPEKYPACTKPDCLARYCHLPHSEEYIAKYKSYKRRYEKKNRTAYRKNLEAL</sequence>
<reference evidence="4" key="2">
    <citation type="submission" date="2024-04" db="EMBL/GenBank/DDBJ databases">
        <authorList>
            <person name="Chen Y."/>
            <person name="Shah S."/>
            <person name="Dougan E. K."/>
            <person name="Thang M."/>
            <person name="Chan C."/>
        </authorList>
    </citation>
    <scope>NUCLEOTIDE SEQUENCE [LARGE SCALE GENOMIC DNA]</scope>
</reference>
<feature type="transmembrane region" description="Helical" evidence="2">
    <location>
        <begin position="175"/>
        <end position="195"/>
    </location>
</feature>
<feature type="transmembrane region" description="Helical" evidence="2">
    <location>
        <begin position="12"/>
        <end position="32"/>
    </location>
</feature>
<dbReference type="Gene3D" id="2.170.16.10">
    <property type="entry name" value="Hedgehog/Intein (Hint) domain"/>
    <property type="match status" value="1"/>
</dbReference>
<dbReference type="EMBL" id="CAMXCT020003535">
    <property type="protein sequence ID" value="CAL1158341.1"/>
    <property type="molecule type" value="Genomic_DNA"/>
</dbReference>
<dbReference type="EMBL" id="CAMXCT010003535">
    <property type="protein sequence ID" value="CAI4004966.1"/>
    <property type="molecule type" value="Genomic_DNA"/>
</dbReference>
<dbReference type="Proteomes" id="UP001152797">
    <property type="component" value="Unassembled WGS sequence"/>
</dbReference>
<dbReference type="AlphaFoldDB" id="A0A9P1D8N1"/>
<dbReference type="SUPFAM" id="SSF51294">
    <property type="entry name" value="Hedgehog/intein (Hint) domain"/>
    <property type="match status" value="1"/>
</dbReference>
<evidence type="ECO:0000256" key="2">
    <source>
        <dbReference type="SAM" id="Phobius"/>
    </source>
</evidence>
<organism evidence="3">
    <name type="scientific">Cladocopium goreaui</name>
    <dbReference type="NCBI Taxonomy" id="2562237"/>
    <lineage>
        <taxon>Eukaryota</taxon>
        <taxon>Sar</taxon>
        <taxon>Alveolata</taxon>
        <taxon>Dinophyceae</taxon>
        <taxon>Suessiales</taxon>
        <taxon>Symbiodiniaceae</taxon>
        <taxon>Cladocopium</taxon>
    </lineage>
</organism>
<feature type="transmembrane region" description="Helical" evidence="2">
    <location>
        <begin position="202"/>
        <end position="223"/>
    </location>
</feature>
<dbReference type="EMBL" id="CAMXCT030003535">
    <property type="protein sequence ID" value="CAL4792278.1"/>
    <property type="molecule type" value="Genomic_DNA"/>
</dbReference>
<evidence type="ECO:0000313" key="4">
    <source>
        <dbReference type="EMBL" id="CAL1158341.1"/>
    </source>
</evidence>
<proteinExistence type="predicted"/>
<evidence type="ECO:0000313" key="6">
    <source>
        <dbReference type="Proteomes" id="UP001152797"/>
    </source>
</evidence>
<evidence type="ECO:0000256" key="1">
    <source>
        <dbReference type="SAM" id="MobiDB-lite"/>
    </source>
</evidence>
<evidence type="ECO:0000313" key="3">
    <source>
        <dbReference type="EMBL" id="CAI4004966.1"/>
    </source>
</evidence>